<comment type="caution">
    <text evidence="4">The sequence shown here is derived from an EMBL/GenBank/DDBJ whole genome shotgun (WGS) entry which is preliminary data.</text>
</comment>
<keyword evidence="5" id="KW-1185">Reference proteome</keyword>
<organism evidence="4 5">
    <name type="scientific">Vanrija albida</name>
    <dbReference type="NCBI Taxonomy" id="181172"/>
    <lineage>
        <taxon>Eukaryota</taxon>
        <taxon>Fungi</taxon>
        <taxon>Dikarya</taxon>
        <taxon>Basidiomycota</taxon>
        <taxon>Agaricomycotina</taxon>
        <taxon>Tremellomycetes</taxon>
        <taxon>Trichosporonales</taxon>
        <taxon>Trichosporonaceae</taxon>
        <taxon>Vanrija</taxon>
    </lineage>
</organism>
<evidence type="ECO:0008006" key="6">
    <source>
        <dbReference type="Google" id="ProtNLM"/>
    </source>
</evidence>
<proteinExistence type="predicted"/>
<dbReference type="EMBL" id="JBBXJM010000004">
    <property type="protein sequence ID" value="KAL1408003.1"/>
    <property type="molecule type" value="Genomic_DNA"/>
</dbReference>
<evidence type="ECO:0000256" key="2">
    <source>
        <dbReference type="SAM" id="Phobius"/>
    </source>
</evidence>
<reference evidence="4 5" key="1">
    <citation type="submission" date="2023-08" db="EMBL/GenBank/DDBJ databases">
        <title>Annotated Genome Sequence of Vanrija albida AlHP1.</title>
        <authorList>
            <person name="Herzog R."/>
        </authorList>
    </citation>
    <scope>NUCLEOTIDE SEQUENCE [LARGE SCALE GENOMIC DNA]</scope>
    <source>
        <strain evidence="4 5">AlHP1</strain>
    </source>
</reference>
<name>A0ABR3Q0U1_9TREE</name>
<dbReference type="GeneID" id="95985843"/>
<feature type="region of interest" description="Disordered" evidence="1">
    <location>
        <begin position="453"/>
        <end position="478"/>
    </location>
</feature>
<evidence type="ECO:0000313" key="4">
    <source>
        <dbReference type="EMBL" id="KAL1408003.1"/>
    </source>
</evidence>
<evidence type="ECO:0000256" key="1">
    <source>
        <dbReference type="SAM" id="MobiDB-lite"/>
    </source>
</evidence>
<feature type="compositionally biased region" description="Low complexity" evidence="1">
    <location>
        <begin position="343"/>
        <end position="355"/>
    </location>
</feature>
<sequence>MMLELVAAATLLLSTASAQPFPTNLNHTLMYNAPIGGAWDLGPTPQASWHINNPDSWFATITATSLNSTFSFGAQAHSMLVNVTAASTPANASCFVQGSIQTYWVNTTITEDMVNWVLDLGPRAPNPDYMTYTCHVDRGVTVTALMVLTGLQSEVKSMDQVYVAVQPFATYGGPPLPSMADEANLPLSDLHLFNRLMVTEHWEPVIHKQPPQVVLPFTFANYTALRGNGTLWYPIPANTSEIRIDGTTGANVTDSVITIVPTPPTCNNKTRIYAGLNVTDQWSPLYFRVLDPTVLYNIKIEPLVSGGFIEVAAMAMASGLRDVSNWPLQRFGPGNPTGKTEPSETSSSPTTPSTSAEGSVPTDLGAANRKAGLNAAAIGGGVGGAAAVGLLALFGFWRYHLKRLAGNRPTSFAVDDPAHRDVGDDAPPLTPFDISAHNFPRTPMGSDSGSLDMHASHLPLPTRDREKHGSRSSMPSGLRLVGTVPADGRDIPSTLQPASPVMHELDGGEYPQVLPPMYSHEWGNASNISTFASSNSTADGVDASTDLASPAPSDIVTPTAAVGPLSGGLVSSAGSSQNHANFRRGHEEVLDMARAAGSTSHGH</sequence>
<dbReference type="RefSeq" id="XP_069207947.1">
    <property type="nucleotide sequence ID" value="XM_069353305.1"/>
</dbReference>
<gene>
    <name evidence="4" type="ORF">Q8F55_004800</name>
</gene>
<keyword evidence="2" id="KW-0812">Transmembrane</keyword>
<evidence type="ECO:0000313" key="5">
    <source>
        <dbReference type="Proteomes" id="UP001565368"/>
    </source>
</evidence>
<feature type="region of interest" description="Disordered" evidence="1">
    <location>
        <begin position="327"/>
        <end position="365"/>
    </location>
</feature>
<protein>
    <recommendedName>
        <fullName evidence="6">Peptidase A1 domain-containing protein</fullName>
    </recommendedName>
</protein>
<feature type="signal peptide" evidence="3">
    <location>
        <begin position="1"/>
        <end position="18"/>
    </location>
</feature>
<feature type="chain" id="PRO_5045715930" description="Peptidase A1 domain-containing protein" evidence="3">
    <location>
        <begin position="19"/>
        <end position="603"/>
    </location>
</feature>
<keyword evidence="3" id="KW-0732">Signal</keyword>
<accession>A0ABR3Q0U1</accession>
<keyword evidence="2" id="KW-1133">Transmembrane helix</keyword>
<evidence type="ECO:0000256" key="3">
    <source>
        <dbReference type="SAM" id="SignalP"/>
    </source>
</evidence>
<keyword evidence="2" id="KW-0472">Membrane</keyword>
<feature type="transmembrane region" description="Helical" evidence="2">
    <location>
        <begin position="375"/>
        <end position="397"/>
    </location>
</feature>
<dbReference type="Proteomes" id="UP001565368">
    <property type="component" value="Unassembled WGS sequence"/>
</dbReference>